<comment type="caution">
    <text evidence="8">The sequence shown here is derived from an EMBL/GenBank/DDBJ whole genome shotgun (WGS) entry which is preliminary data.</text>
</comment>
<dbReference type="PANTHER" id="PTHR43707">
    <property type="entry name" value="HISTIDYL-TRNA SYNTHETASE"/>
    <property type="match status" value="1"/>
</dbReference>
<keyword evidence="5" id="KW-0648">Protein biosynthesis</keyword>
<name>A0A1G1XLL2_9BACT</name>
<feature type="domain" description="Aminoacyl-transfer RNA synthetases class-II family profile" evidence="7">
    <location>
        <begin position="46"/>
        <end position="333"/>
    </location>
</feature>
<organism evidence="8 9">
    <name type="scientific">Candidatus Brennerbacteria bacterium RIFOXYD1_FULL_41_16</name>
    <dbReference type="NCBI Taxonomy" id="1797529"/>
    <lineage>
        <taxon>Bacteria</taxon>
        <taxon>Candidatus Brenneribacteriota</taxon>
    </lineage>
</organism>
<dbReference type="STRING" id="1797529.A2570_00415"/>
<reference evidence="8 9" key="1">
    <citation type="journal article" date="2016" name="Nat. Commun.">
        <title>Thousands of microbial genomes shed light on interconnected biogeochemical processes in an aquifer system.</title>
        <authorList>
            <person name="Anantharaman K."/>
            <person name="Brown C.T."/>
            <person name="Hug L.A."/>
            <person name="Sharon I."/>
            <person name="Castelle C.J."/>
            <person name="Probst A.J."/>
            <person name="Thomas B.C."/>
            <person name="Singh A."/>
            <person name="Wilkins M.J."/>
            <person name="Karaoz U."/>
            <person name="Brodie E.L."/>
            <person name="Williams K.H."/>
            <person name="Hubbard S.S."/>
            <person name="Banfield J.F."/>
        </authorList>
    </citation>
    <scope>NUCLEOTIDE SEQUENCE [LARGE SCALE GENOMIC DNA]</scope>
</reference>
<dbReference type="InterPro" id="IPR036621">
    <property type="entry name" value="Anticodon-bd_dom_sf"/>
</dbReference>
<evidence type="ECO:0000256" key="3">
    <source>
        <dbReference type="ARBA" id="ARBA00023146"/>
    </source>
</evidence>
<keyword evidence="5" id="KW-0067">ATP-binding</keyword>
<dbReference type="GO" id="GO:0006427">
    <property type="term" value="P:histidyl-tRNA aminoacylation"/>
    <property type="evidence" value="ECO:0007669"/>
    <property type="project" value="UniProtKB-UniRule"/>
</dbReference>
<dbReference type="EC" id="6.1.1.21" evidence="5"/>
<feature type="binding site" evidence="6">
    <location>
        <position position="273"/>
    </location>
    <ligand>
        <name>L-histidine</name>
        <dbReference type="ChEBI" id="CHEBI:57595"/>
    </ligand>
</feature>
<dbReference type="PANTHER" id="PTHR43707:SF1">
    <property type="entry name" value="HISTIDINE--TRNA LIGASE, MITOCHONDRIAL-RELATED"/>
    <property type="match status" value="1"/>
</dbReference>
<dbReference type="Pfam" id="PF03129">
    <property type="entry name" value="HGTP_anticodon"/>
    <property type="match status" value="1"/>
</dbReference>
<comment type="similarity">
    <text evidence="1 5">Belongs to the class-II aminoacyl-tRNA synthetase family.</text>
</comment>
<dbReference type="InterPro" id="IPR041715">
    <property type="entry name" value="HisRS-like_core"/>
</dbReference>
<dbReference type="InterPro" id="IPR004154">
    <property type="entry name" value="Anticodon-bd"/>
</dbReference>
<comment type="subcellular location">
    <subcellularLocation>
        <location evidence="5">Cytoplasm</location>
    </subcellularLocation>
</comment>
<evidence type="ECO:0000256" key="2">
    <source>
        <dbReference type="ARBA" id="ARBA00022741"/>
    </source>
</evidence>
<evidence type="ECO:0000259" key="7">
    <source>
        <dbReference type="PROSITE" id="PS50862"/>
    </source>
</evidence>
<dbReference type="Pfam" id="PF13393">
    <property type="entry name" value="tRNA-synt_His"/>
    <property type="match status" value="1"/>
</dbReference>
<dbReference type="Gene3D" id="3.40.50.800">
    <property type="entry name" value="Anticodon-binding domain"/>
    <property type="match status" value="1"/>
</dbReference>
<keyword evidence="2 5" id="KW-0547">Nucleotide-binding</keyword>
<comment type="catalytic activity">
    <reaction evidence="4 5">
        <text>tRNA(His) + L-histidine + ATP = L-histidyl-tRNA(His) + AMP + diphosphate + H(+)</text>
        <dbReference type="Rhea" id="RHEA:17313"/>
        <dbReference type="Rhea" id="RHEA-COMP:9665"/>
        <dbReference type="Rhea" id="RHEA-COMP:9689"/>
        <dbReference type="ChEBI" id="CHEBI:15378"/>
        <dbReference type="ChEBI" id="CHEBI:30616"/>
        <dbReference type="ChEBI" id="CHEBI:33019"/>
        <dbReference type="ChEBI" id="CHEBI:57595"/>
        <dbReference type="ChEBI" id="CHEBI:78442"/>
        <dbReference type="ChEBI" id="CHEBI:78527"/>
        <dbReference type="ChEBI" id="CHEBI:456215"/>
        <dbReference type="EC" id="6.1.1.21"/>
    </reaction>
</comment>
<dbReference type="EMBL" id="MHHY01000004">
    <property type="protein sequence ID" value="OGY40861.1"/>
    <property type="molecule type" value="Genomic_DNA"/>
</dbReference>
<feature type="binding site" evidence="6">
    <location>
        <position position="142"/>
    </location>
    <ligand>
        <name>L-histidine</name>
        <dbReference type="ChEBI" id="CHEBI:57595"/>
    </ligand>
</feature>
<dbReference type="HAMAP" id="MF_00127">
    <property type="entry name" value="His_tRNA_synth"/>
    <property type="match status" value="1"/>
</dbReference>
<keyword evidence="5 8" id="KW-0436">Ligase</keyword>
<evidence type="ECO:0000256" key="1">
    <source>
        <dbReference type="ARBA" id="ARBA00008226"/>
    </source>
</evidence>
<dbReference type="SUPFAM" id="SSF55681">
    <property type="entry name" value="Class II aaRS and biotin synthetases"/>
    <property type="match status" value="1"/>
</dbReference>
<evidence type="ECO:0000313" key="9">
    <source>
        <dbReference type="Proteomes" id="UP000178570"/>
    </source>
</evidence>
<feature type="binding site" evidence="6">
    <location>
        <begin position="97"/>
        <end position="99"/>
    </location>
    <ligand>
        <name>L-histidine</name>
        <dbReference type="ChEBI" id="CHEBI:57595"/>
    </ligand>
</feature>
<evidence type="ECO:0000256" key="5">
    <source>
        <dbReference type="HAMAP-Rule" id="MF_00127"/>
    </source>
</evidence>
<evidence type="ECO:0000256" key="6">
    <source>
        <dbReference type="PIRSR" id="PIRSR001549-1"/>
    </source>
</evidence>
<dbReference type="CDD" id="cd00773">
    <property type="entry name" value="HisRS-like_core"/>
    <property type="match status" value="1"/>
</dbReference>
<evidence type="ECO:0000256" key="4">
    <source>
        <dbReference type="ARBA" id="ARBA00047639"/>
    </source>
</evidence>
<feature type="binding site" evidence="6">
    <location>
        <begin position="277"/>
        <end position="278"/>
    </location>
    <ligand>
        <name>L-histidine</name>
        <dbReference type="ChEBI" id="CHEBI:57595"/>
    </ligand>
</feature>
<dbReference type="InterPro" id="IPR015807">
    <property type="entry name" value="His-tRNA-ligase"/>
</dbReference>
<dbReference type="AlphaFoldDB" id="A0A1G1XLL2"/>
<dbReference type="GO" id="GO:0004821">
    <property type="term" value="F:histidine-tRNA ligase activity"/>
    <property type="evidence" value="ECO:0007669"/>
    <property type="project" value="UniProtKB-UniRule"/>
</dbReference>
<evidence type="ECO:0000313" key="8">
    <source>
        <dbReference type="EMBL" id="OGY40861.1"/>
    </source>
</evidence>
<accession>A0A1G1XLL2</accession>
<dbReference type="Proteomes" id="UP000178570">
    <property type="component" value="Unassembled WGS sequence"/>
</dbReference>
<proteinExistence type="inferred from homology"/>
<dbReference type="Gene3D" id="3.30.930.10">
    <property type="entry name" value="Bira Bifunctional Protein, Domain 2"/>
    <property type="match status" value="1"/>
</dbReference>
<dbReference type="PIRSF" id="PIRSF001549">
    <property type="entry name" value="His-tRNA_synth"/>
    <property type="match status" value="1"/>
</dbReference>
<sequence length="437" mass="49727">MSRPPKKKTSKKKFFKEPLQSPKGMHDIVFPQTVYFSKLENICEDLADFFGYQKIEVPVLESKLLFEHGVGIGTDIVDKEMYSFQTKGDDWLSLRPEFTSGIIRAYIQNGMQNLPEPVRLWSWGPLFRYGNPQSGRYRQFWQADFEYLGSANPVVDAEVILLAQKIVRAFGIKQSFVEINSIGCSDCRQDYKKALKQYYHSKTRKLCPDCKVRFKNNILRLLDCKNEFCVNLRQGAPEILNYLCKDCSSHFRKVIEYLDIAGVTYSLNSFLVRGLDYYNRTVFELKPGTPELGADSPSLLGGGRFDYLTKLLAGPDTPACGFAIGVERMVELMADKNLEAEVDVYLCQIGDTARGKLLSMLDEFKKSRIKIGFDLGRDSLKAQLTSADRLKAPLTLILGQDEAVHEKIILRDMKTGVQETLNLENIAEQVKKRLAKL</sequence>
<dbReference type="GO" id="GO:0005524">
    <property type="term" value="F:ATP binding"/>
    <property type="evidence" value="ECO:0007669"/>
    <property type="project" value="UniProtKB-UniRule"/>
</dbReference>
<feature type="binding site" evidence="6">
    <location>
        <position position="128"/>
    </location>
    <ligand>
        <name>L-histidine</name>
        <dbReference type="ChEBI" id="CHEBI:57595"/>
    </ligand>
</feature>
<dbReference type="InterPro" id="IPR004516">
    <property type="entry name" value="HisRS/HisZ"/>
</dbReference>
<keyword evidence="5" id="KW-0963">Cytoplasm</keyword>
<dbReference type="InterPro" id="IPR006195">
    <property type="entry name" value="aa-tRNA-synth_II"/>
</dbReference>
<comment type="subunit">
    <text evidence="5">Homodimer.</text>
</comment>
<dbReference type="GO" id="GO:0005737">
    <property type="term" value="C:cytoplasm"/>
    <property type="evidence" value="ECO:0007669"/>
    <property type="project" value="UniProtKB-SubCell"/>
</dbReference>
<dbReference type="InterPro" id="IPR045864">
    <property type="entry name" value="aa-tRNA-synth_II/BPL/LPL"/>
</dbReference>
<keyword evidence="3 5" id="KW-0030">Aminoacyl-tRNA synthetase</keyword>
<gene>
    <name evidence="5" type="primary">hisS</name>
    <name evidence="8" type="ORF">A2570_00415</name>
</gene>
<feature type="binding site" evidence="6">
    <location>
        <position position="146"/>
    </location>
    <ligand>
        <name>L-histidine</name>
        <dbReference type="ChEBI" id="CHEBI:57595"/>
    </ligand>
</feature>
<dbReference type="SUPFAM" id="SSF52954">
    <property type="entry name" value="Class II aaRS ABD-related"/>
    <property type="match status" value="1"/>
</dbReference>
<dbReference type="NCBIfam" id="TIGR00442">
    <property type="entry name" value="hisS"/>
    <property type="match status" value="1"/>
</dbReference>
<dbReference type="PROSITE" id="PS50862">
    <property type="entry name" value="AA_TRNA_LIGASE_II"/>
    <property type="match status" value="1"/>
</dbReference>
<protein>
    <recommendedName>
        <fullName evidence="5">Histidine--tRNA ligase</fullName>
        <ecNumber evidence="5">6.1.1.21</ecNumber>
    </recommendedName>
    <alternativeName>
        <fullName evidence="5">Histidyl-tRNA synthetase</fullName>
        <shortName evidence="5">HisRS</shortName>
    </alternativeName>
</protein>